<name>A0A848LG62_9BACT</name>
<comment type="caution">
    <text evidence="5">The sequence shown here is derived from an EMBL/GenBank/DDBJ whole genome shotgun (WGS) entry which is preliminary data.</text>
</comment>
<evidence type="ECO:0000256" key="3">
    <source>
        <dbReference type="ARBA" id="ARBA00023163"/>
    </source>
</evidence>
<keyword evidence="2" id="KW-0238">DNA-binding</keyword>
<dbReference type="GO" id="GO:0003700">
    <property type="term" value="F:DNA-binding transcription factor activity"/>
    <property type="evidence" value="ECO:0007669"/>
    <property type="project" value="InterPro"/>
</dbReference>
<dbReference type="InterPro" id="IPR018060">
    <property type="entry name" value="HTH_AraC"/>
</dbReference>
<dbReference type="SUPFAM" id="SSF51182">
    <property type="entry name" value="RmlC-like cupins"/>
    <property type="match status" value="1"/>
</dbReference>
<keyword evidence="6" id="KW-1185">Reference proteome</keyword>
<evidence type="ECO:0000259" key="4">
    <source>
        <dbReference type="PROSITE" id="PS01124"/>
    </source>
</evidence>
<dbReference type="EMBL" id="JABBJJ010000064">
    <property type="protein sequence ID" value="NMO16313.1"/>
    <property type="molecule type" value="Genomic_DNA"/>
</dbReference>
<dbReference type="Proteomes" id="UP000518300">
    <property type="component" value="Unassembled WGS sequence"/>
</dbReference>
<dbReference type="InterPro" id="IPR009057">
    <property type="entry name" value="Homeodomain-like_sf"/>
</dbReference>
<dbReference type="CDD" id="cd06124">
    <property type="entry name" value="cupin_NimR-like_N"/>
    <property type="match status" value="1"/>
</dbReference>
<dbReference type="Pfam" id="PF02311">
    <property type="entry name" value="AraC_binding"/>
    <property type="match status" value="1"/>
</dbReference>
<accession>A0A848LG62</accession>
<evidence type="ECO:0000256" key="1">
    <source>
        <dbReference type="ARBA" id="ARBA00023015"/>
    </source>
</evidence>
<proteinExistence type="predicted"/>
<dbReference type="InterPro" id="IPR003313">
    <property type="entry name" value="AraC-bd"/>
</dbReference>
<keyword evidence="1" id="KW-0805">Transcription regulation</keyword>
<dbReference type="RefSeq" id="WP_169345605.1">
    <property type="nucleotide sequence ID" value="NZ_JABBJJ010000064.1"/>
</dbReference>
<gene>
    <name evidence="5" type="ORF">HG543_15845</name>
</gene>
<reference evidence="5 6" key="1">
    <citation type="submission" date="2020-04" db="EMBL/GenBank/DDBJ databases">
        <title>Draft genome of Pyxidicoccus fallax type strain.</title>
        <authorList>
            <person name="Whitworth D.E."/>
        </authorList>
    </citation>
    <scope>NUCLEOTIDE SEQUENCE [LARGE SCALE GENOMIC DNA]</scope>
    <source>
        <strain evidence="5 6">DSM 14698</strain>
    </source>
</reference>
<protein>
    <submittedName>
        <fullName evidence="5">Helix-turn-helix transcriptional regulator</fullName>
    </submittedName>
</protein>
<dbReference type="Pfam" id="PF12833">
    <property type="entry name" value="HTH_18"/>
    <property type="match status" value="1"/>
</dbReference>
<keyword evidence="3" id="KW-0804">Transcription</keyword>
<dbReference type="Gene3D" id="1.10.10.60">
    <property type="entry name" value="Homeodomain-like"/>
    <property type="match status" value="1"/>
</dbReference>
<dbReference type="InterPro" id="IPR011051">
    <property type="entry name" value="RmlC_Cupin_sf"/>
</dbReference>
<dbReference type="SUPFAM" id="SSF46689">
    <property type="entry name" value="Homeodomain-like"/>
    <property type="match status" value="1"/>
</dbReference>
<organism evidence="5 6">
    <name type="scientific">Pyxidicoccus fallax</name>
    <dbReference type="NCBI Taxonomy" id="394095"/>
    <lineage>
        <taxon>Bacteria</taxon>
        <taxon>Pseudomonadati</taxon>
        <taxon>Myxococcota</taxon>
        <taxon>Myxococcia</taxon>
        <taxon>Myxococcales</taxon>
        <taxon>Cystobacterineae</taxon>
        <taxon>Myxococcaceae</taxon>
        <taxon>Pyxidicoccus</taxon>
    </lineage>
</organism>
<evidence type="ECO:0000313" key="5">
    <source>
        <dbReference type="EMBL" id="NMO16313.1"/>
    </source>
</evidence>
<sequence>MPRPLVEVDAVPASTFCLTDELVPFSSGWHTHRRHQLLYAASGALHLEVAEAQWLLPPQRAAWLAGGTRHRVSATQPATLCTVYLEPSHVPAAPEGDCRVFVLPPLAREMLLYSTRWGPERAPRDKVAESFFSALAHLLVEWAAEPREWRLPRARTPELERAMAYTLARLAGPVTLGGAAKAAGLSQRTLARRFEEEAGTSWRRFLHDARMLRAMELLAEDGARVTQTAYTVGFESLAAFTHAFTAFTGERPRDFRQRVARGVTLPVHATAPPRRRKRAG</sequence>
<dbReference type="AlphaFoldDB" id="A0A848LG62"/>
<dbReference type="SMART" id="SM00342">
    <property type="entry name" value="HTH_ARAC"/>
    <property type="match status" value="1"/>
</dbReference>
<dbReference type="PANTHER" id="PTHR11019">
    <property type="entry name" value="HTH-TYPE TRANSCRIPTIONAL REGULATOR NIMR"/>
    <property type="match status" value="1"/>
</dbReference>
<dbReference type="Gene3D" id="2.60.120.10">
    <property type="entry name" value="Jelly Rolls"/>
    <property type="match status" value="1"/>
</dbReference>
<feature type="domain" description="HTH araC/xylS-type" evidence="4">
    <location>
        <begin position="160"/>
        <end position="258"/>
    </location>
</feature>
<evidence type="ECO:0000256" key="2">
    <source>
        <dbReference type="ARBA" id="ARBA00023125"/>
    </source>
</evidence>
<dbReference type="InterPro" id="IPR014710">
    <property type="entry name" value="RmlC-like_jellyroll"/>
</dbReference>
<evidence type="ECO:0000313" key="6">
    <source>
        <dbReference type="Proteomes" id="UP000518300"/>
    </source>
</evidence>
<dbReference type="PROSITE" id="PS01124">
    <property type="entry name" value="HTH_ARAC_FAMILY_2"/>
    <property type="match status" value="1"/>
</dbReference>
<dbReference type="GO" id="GO:0043565">
    <property type="term" value="F:sequence-specific DNA binding"/>
    <property type="evidence" value="ECO:0007669"/>
    <property type="project" value="InterPro"/>
</dbReference>
<dbReference type="PANTHER" id="PTHR11019:SF159">
    <property type="entry name" value="TRANSCRIPTIONAL REGULATOR-RELATED"/>
    <property type="match status" value="1"/>
</dbReference>